<gene>
    <name evidence="2" type="ORF">Tco_0937227</name>
</gene>
<dbReference type="EMBL" id="BQNB010015218">
    <property type="protein sequence ID" value="GJT37362.1"/>
    <property type="molecule type" value="Genomic_DNA"/>
</dbReference>
<keyword evidence="3" id="KW-1185">Reference proteome</keyword>
<evidence type="ECO:0000313" key="3">
    <source>
        <dbReference type="Proteomes" id="UP001151760"/>
    </source>
</evidence>
<sequence length="191" mass="21599">MTLTNAIMEAGSKDRPPMPSHGIYVQWKSKITTSKNSSESYENVGPKKQALIDVEDEAIQIILTRIDNDIYSTVYACDSAKVRRLKQHQNEVNELRAKTLARTANQLELVATTHRNGPTYGTKPLEKIQSNDEYNGFATDQQHTEQPESINDTYMVDKDDKYVTSNSSNMSSNEREVDQDAGKNNDEHELD</sequence>
<feature type="region of interest" description="Disordered" evidence="1">
    <location>
        <begin position="139"/>
        <end position="191"/>
    </location>
</feature>
<protein>
    <submittedName>
        <fullName evidence="2">Uncharacterized protein</fullName>
    </submittedName>
</protein>
<evidence type="ECO:0000256" key="1">
    <source>
        <dbReference type="SAM" id="MobiDB-lite"/>
    </source>
</evidence>
<proteinExistence type="predicted"/>
<organism evidence="2 3">
    <name type="scientific">Tanacetum coccineum</name>
    <dbReference type="NCBI Taxonomy" id="301880"/>
    <lineage>
        <taxon>Eukaryota</taxon>
        <taxon>Viridiplantae</taxon>
        <taxon>Streptophyta</taxon>
        <taxon>Embryophyta</taxon>
        <taxon>Tracheophyta</taxon>
        <taxon>Spermatophyta</taxon>
        <taxon>Magnoliopsida</taxon>
        <taxon>eudicotyledons</taxon>
        <taxon>Gunneridae</taxon>
        <taxon>Pentapetalae</taxon>
        <taxon>asterids</taxon>
        <taxon>campanulids</taxon>
        <taxon>Asterales</taxon>
        <taxon>Asteraceae</taxon>
        <taxon>Asteroideae</taxon>
        <taxon>Anthemideae</taxon>
        <taxon>Anthemidinae</taxon>
        <taxon>Tanacetum</taxon>
    </lineage>
</organism>
<comment type="caution">
    <text evidence="2">The sequence shown here is derived from an EMBL/GenBank/DDBJ whole genome shotgun (WGS) entry which is preliminary data.</text>
</comment>
<feature type="compositionally biased region" description="Basic and acidic residues" evidence="1">
    <location>
        <begin position="173"/>
        <end position="191"/>
    </location>
</feature>
<reference evidence="2" key="2">
    <citation type="submission" date="2022-01" db="EMBL/GenBank/DDBJ databases">
        <authorList>
            <person name="Yamashiro T."/>
            <person name="Shiraishi A."/>
            <person name="Satake H."/>
            <person name="Nakayama K."/>
        </authorList>
    </citation>
    <scope>NUCLEOTIDE SEQUENCE</scope>
</reference>
<accession>A0ABQ5DEH9</accession>
<evidence type="ECO:0000313" key="2">
    <source>
        <dbReference type="EMBL" id="GJT37362.1"/>
    </source>
</evidence>
<name>A0ABQ5DEH9_9ASTR</name>
<dbReference type="Proteomes" id="UP001151760">
    <property type="component" value="Unassembled WGS sequence"/>
</dbReference>
<reference evidence="2" key="1">
    <citation type="journal article" date="2022" name="Int. J. Mol. Sci.">
        <title>Draft Genome of Tanacetum Coccineum: Genomic Comparison of Closely Related Tanacetum-Family Plants.</title>
        <authorList>
            <person name="Yamashiro T."/>
            <person name="Shiraishi A."/>
            <person name="Nakayama K."/>
            <person name="Satake H."/>
        </authorList>
    </citation>
    <scope>NUCLEOTIDE SEQUENCE</scope>
</reference>
<feature type="region of interest" description="Disordered" evidence="1">
    <location>
        <begin position="1"/>
        <end position="20"/>
    </location>
</feature>